<dbReference type="CDD" id="cd01127">
    <property type="entry name" value="TrwB_TraG_TraD_VirD4"/>
    <property type="match status" value="1"/>
</dbReference>
<reference evidence="9" key="1">
    <citation type="journal article" date="2021" name="PeerJ">
        <title>Extensive microbial diversity within the chicken gut microbiome revealed by metagenomics and culture.</title>
        <authorList>
            <person name="Gilroy R."/>
            <person name="Ravi A."/>
            <person name="Getino M."/>
            <person name="Pursley I."/>
            <person name="Horton D.L."/>
            <person name="Alikhan N.F."/>
            <person name="Baker D."/>
            <person name="Gharbi K."/>
            <person name="Hall N."/>
            <person name="Watson M."/>
            <person name="Adriaenssens E.M."/>
            <person name="Foster-Nyarko E."/>
            <person name="Jarju S."/>
            <person name="Secka A."/>
            <person name="Antonio M."/>
            <person name="Oren A."/>
            <person name="Chaudhuri R.R."/>
            <person name="La Ragione R."/>
            <person name="Hildebrand F."/>
            <person name="Pallen M.J."/>
        </authorList>
    </citation>
    <scope>NUCLEOTIDE SEQUENCE</scope>
    <source>
        <strain evidence="9">3204</strain>
    </source>
</reference>
<accession>A0A9D2CMT5</accession>
<dbReference type="PANTHER" id="PTHR37937:SF1">
    <property type="entry name" value="CONJUGATIVE TRANSFER: DNA TRANSPORT"/>
    <property type="match status" value="1"/>
</dbReference>
<feature type="region of interest" description="Disordered" evidence="8">
    <location>
        <begin position="517"/>
        <end position="543"/>
    </location>
</feature>
<evidence type="ECO:0000313" key="9">
    <source>
        <dbReference type="EMBL" id="HIY91338.1"/>
    </source>
</evidence>
<gene>
    <name evidence="9" type="ORF">H9820_00150</name>
</gene>
<evidence type="ECO:0000313" key="10">
    <source>
        <dbReference type="Proteomes" id="UP000824013"/>
    </source>
</evidence>
<evidence type="ECO:0000256" key="5">
    <source>
        <dbReference type="ARBA" id="ARBA00022989"/>
    </source>
</evidence>
<dbReference type="Pfam" id="PF02534">
    <property type="entry name" value="T4SS-DNA_transf"/>
    <property type="match status" value="1"/>
</dbReference>
<evidence type="ECO:0000256" key="8">
    <source>
        <dbReference type="SAM" id="MobiDB-lite"/>
    </source>
</evidence>
<feature type="region of interest" description="Disordered" evidence="8">
    <location>
        <begin position="366"/>
        <end position="389"/>
    </location>
</feature>
<dbReference type="SUPFAM" id="SSF52540">
    <property type="entry name" value="P-loop containing nucleoside triphosphate hydrolases"/>
    <property type="match status" value="1"/>
</dbReference>
<feature type="compositionally biased region" description="Basic and acidic residues" evidence="8">
    <location>
        <begin position="523"/>
        <end position="534"/>
    </location>
</feature>
<comment type="similarity">
    <text evidence="2">Belongs to the VirD4/TraG family.</text>
</comment>
<evidence type="ECO:0000256" key="4">
    <source>
        <dbReference type="ARBA" id="ARBA00022692"/>
    </source>
</evidence>
<dbReference type="GO" id="GO:0005886">
    <property type="term" value="C:plasma membrane"/>
    <property type="evidence" value="ECO:0007669"/>
    <property type="project" value="UniProtKB-SubCell"/>
</dbReference>
<dbReference type="AlphaFoldDB" id="A0A9D2CMT5"/>
<keyword evidence="3" id="KW-1003">Cell membrane</keyword>
<evidence type="ECO:0000256" key="7">
    <source>
        <dbReference type="SAM" id="Coils"/>
    </source>
</evidence>
<feature type="coiled-coil region" evidence="7">
    <location>
        <begin position="452"/>
        <end position="490"/>
    </location>
</feature>
<organism evidence="9 10">
    <name type="scientific">Candidatus Companilactobacillus pullicola</name>
    <dbReference type="NCBI Taxonomy" id="2838523"/>
    <lineage>
        <taxon>Bacteria</taxon>
        <taxon>Bacillati</taxon>
        <taxon>Bacillota</taxon>
        <taxon>Bacilli</taxon>
        <taxon>Lactobacillales</taxon>
        <taxon>Lactobacillaceae</taxon>
        <taxon>Companilactobacillus</taxon>
    </lineage>
</organism>
<proteinExistence type="inferred from homology"/>
<feature type="compositionally biased region" description="Low complexity" evidence="8">
    <location>
        <begin position="378"/>
        <end position="389"/>
    </location>
</feature>
<keyword evidence="4" id="KW-0812">Transmembrane</keyword>
<evidence type="ECO:0000256" key="1">
    <source>
        <dbReference type="ARBA" id="ARBA00004651"/>
    </source>
</evidence>
<dbReference type="NCBIfam" id="NF045973">
    <property type="entry name" value="conju_CD1115"/>
    <property type="match status" value="1"/>
</dbReference>
<name>A0A9D2CMT5_9LACO</name>
<dbReference type="PANTHER" id="PTHR37937">
    <property type="entry name" value="CONJUGATIVE TRANSFER: DNA TRANSPORT"/>
    <property type="match status" value="1"/>
</dbReference>
<sequence>MNGTILGEVNHDVIFQSNRTRPNRNVFVVGGPGSYKTQAYVMTNVFNETENSIVVTDPKGELYEHTAAIKQAQGYEVHVINFANMAHSDRYNPLDYIRKDVDANEVATKIVASGNKDSKKDVWYYSQIALLKALILYVLNEREPALRNLKGVTEFLQANSVTKDQDGVSELDQKFDELEVSHPARKAYELGFKKSKGEMQSSIIMSLLTTIANFVDEEVAEFTSFSDFDLKDIGDRKVILYVIIPVMDTTFENLTNLFFTQMFSELYKLASDHHAHLPNEVDFLLDEFVNLGKFPKYEEFLATCRGYGIGVSTICQSLTQMQALYGKDKAESILGNNAVKICMNATNEATAEYFSDLLGQATVKVRSGSQSTSHGRESNNSSKSDSYNYTSRKLMTPDEIMQMNENQEILIFSNERPLKAKKTFQFKLFPGADHLVVLNQNEYQGQASKTQLAQFKHQNEEWKKREAKLRAKLREQEVELEKQRQIEAKQAKKEKEADQAEFYQQIFASYQKQKLRKKQIKAGHQEEKQNKDNPQDTDNDFTL</sequence>
<evidence type="ECO:0000256" key="2">
    <source>
        <dbReference type="ARBA" id="ARBA00008806"/>
    </source>
</evidence>
<evidence type="ECO:0000256" key="6">
    <source>
        <dbReference type="ARBA" id="ARBA00023136"/>
    </source>
</evidence>
<dbReference type="InterPro" id="IPR051539">
    <property type="entry name" value="T4SS-coupling_protein"/>
</dbReference>
<keyword evidence="6" id="KW-0472">Membrane</keyword>
<dbReference type="EMBL" id="DXCM01000002">
    <property type="protein sequence ID" value="HIY91338.1"/>
    <property type="molecule type" value="Genomic_DNA"/>
</dbReference>
<dbReference type="InterPro" id="IPR003688">
    <property type="entry name" value="TraG/VirD4"/>
</dbReference>
<evidence type="ECO:0000256" key="3">
    <source>
        <dbReference type="ARBA" id="ARBA00022475"/>
    </source>
</evidence>
<keyword evidence="7" id="KW-0175">Coiled coil</keyword>
<dbReference type="Gene3D" id="3.40.50.300">
    <property type="entry name" value="P-loop containing nucleotide triphosphate hydrolases"/>
    <property type="match status" value="1"/>
</dbReference>
<dbReference type="Proteomes" id="UP000824013">
    <property type="component" value="Unassembled WGS sequence"/>
</dbReference>
<reference evidence="9" key="2">
    <citation type="submission" date="2021-04" db="EMBL/GenBank/DDBJ databases">
        <authorList>
            <person name="Gilroy R."/>
        </authorList>
    </citation>
    <scope>NUCLEOTIDE SEQUENCE</scope>
    <source>
        <strain evidence="9">3204</strain>
    </source>
</reference>
<comment type="subcellular location">
    <subcellularLocation>
        <location evidence="1">Cell membrane</location>
        <topology evidence="1">Multi-pass membrane protein</topology>
    </subcellularLocation>
</comment>
<keyword evidence="5" id="KW-1133">Transmembrane helix</keyword>
<comment type="caution">
    <text evidence="9">The sequence shown here is derived from an EMBL/GenBank/DDBJ whole genome shotgun (WGS) entry which is preliminary data.</text>
</comment>
<dbReference type="InterPro" id="IPR027417">
    <property type="entry name" value="P-loop_NTPase"/>
</dbReference>
<protein>
    <submittedName>
        <fullName evidence="9">Type IV secretory system conjugative DNA transfer family protein</fullName>
    </submittedName>
</protein>